<protein>
    <recommendedName>
        <fullName evidence="2">Fe2OG dioxygenase domain-containing protein</fullName>
    </recommendedName>
</protein>
<comment type="similarity">
    <text evidence="1">Belongs to the iron/ascorbate-dependent oxidoreductase family.</text>
</comment>
<dbReference type="InterPro" id="IPR005123">
    <property type="entry name" value="Oxoglu/Fe-dep_dioxygenase_dom"/>
</dbReference>
<dbReference type="EMBL" id="MWQO01000040">
    <property type="protein sequence ID" value="THD09340.1"/>
    <property type="molecule type" value="Genomic_DNA"/>
</dbReference>
<dbReference type="STRING" id="993689.GCA_002077135_02428"/>
<evidence type="ECO:0000313" key="4">
    <source>
        <dbReference type="Proteomes" id="UP000307749"/>
    </source>
</evidence>
<dbReference type="RefSeq" id="WP_081128066.1">
    <property type="nucleotide sequence ID" value="NZ_LDOS01000002.1"/>
</dbReference>
<dbReference type="OrthoDB" id="8578235at2"/>
<accession>A0A4S3KKY3</accession>
<evidence type="ECO:0000313" key="3">
    <source>
        <dbReference type="EMBL" id="THD09340.1"/>
    </source>
</evidence>
<dbReference type="Gene3D" id="2.60.120.620">
    <property type="entry name" value="q2cbj1_9rhob like domain"/>
    <property type="match status" value="1"/>
</dbReference>
<evidence type="ECO:0000256" key="1">
    <source>
        <dbReference type="RuleBase" id="RU003682"/>
    </source>
</evidence>
<dbReference type="AlphaFoldDB" id="A0A4S3KKY3"/>
<dbReference type="GO" id="GO:0016491">
    <property type="term" value="F:oxidoreductase activity"/>
    <property type="evidence" value="ECO:0007669"/>
    <property type="project" value="UniProtKB-KW"/>
</dbReference>
<dbReference type="InterPro" id="IPR044862">
    <property type="entry name" value="Pro_4_hyd_alph_FE2OG_OXY"/>
</dbReference>
<dbReference type="Proteomes" id="UP000307749">
    <property type="component" value="Unassembled WGS sequence"/>
</dbReference>
<dbReference type="GO" id="GO:0046872">
    <property type="term" value="F:metal ion binding"/>
    <property type="evidence" value="ECO:0007669"/>
    <property type="project" value="UniProtKB-KW"/>
</dbReference>
<keyword evidence="4" id="KW-1185">Reference proteome</keyword>
<dbReference type="PROSITE" id="PS51471">
    <property type="entry name" value="FE2OG_OXY"/>
    <property type="match status" value="1"/>
</dbReference>
<reference evidence="3 4" key="1">
    <citation type="submission" date="2017-02" db="EMBL/GenBank/DDBJ databases">
        <title>Whole genome sequencing of Metallibacterium scheffleri DSM 24874 (T).</title>
        <authorList>
            <person name="Kumar S."/>
            <person name="Patil P."/>
            <person name="Patil P.B."/>
        </authorList>
    </citation>
    <scope>NUCLEOTIDE SEQUENCE [LARGE SCALE GENOMIC DNA]</scope>
    <source>
        <strain evidence="3 4">DSM 24874</strain>
    </source>
</reference>
<organism evidence="3 4">
    <name type="scientific">Metallibacterium scheffleri</name>
    <dbReference type="NCBI Taxonomy" id="993689"/>
    <lineage>
        <taxon>Bacteria</taxon>
        <taxon>Pseudomonadati</taxon>
        <taxon>Pseudomonadota</taxon>
        <taxon>Gammaproteobacteria</taxon>
        <taxon>Lysobacterales</taxon>
        <taxon>Rhodanobacteraceae</taxon>
        <taxon>Metallibacterium</taxon>
    </lineage>
</organism>
<proteinExistence type="inferred from homology"/>
<gene>
    <name evidence="3" type="ORF">B1806_11475</name>
</gene>
<sequence>MNAAALPAFDTDWLPAATHLLSPARTLRHEPFDFIVVPDLLPAASAPALLPDYPHFNEAGFFPYTPQQCGPRFNALVAALTAPAFADALGAQLNIERLSQYPTLVTLCGRMNMRHGTIHTDSRSKVATALLYLNTSWPDTSAGCLRFLADAHDIDAVLVPEIRPLFGTLAMFKRADNSFHGHLPCEGERKVLQIAWVVSEEAKARKTRRGRFSRLMKQLFGGFDRRLGAGRDRNAGHLD</sequence>
<evidence type="ECO:0000259" key="2">
    <source>
        <dbReference type="PROSITE" id="PS51471"/>
    </source>
</evidence>
<name>A0A4S3KKY3_9GAMM</name>
<feature type="domain" description="Fe2OG dioxygenase" evidence="2">
    <location>
        <begin position="87"/>
        <end position="199"/>
    </location>
</feature>
<keyword evidence="1" id="KW-0560">Oxidoreductase</keyword>
<keyword evidence="1" id="KW-0408">Iron</keyword>
<dbReference type="Pfam" id="PF13640">
    <property type="entry name" value="2OG-FeII_Oxy_3"/>
    <property type="match status" value="1"/>
</dbReference>
<comment type="caution">
    <text evidence="3">The sequence shown here is derived from an EMBL/GenBank/DDBJ whole genome shotgun (WGS) entry which is preliminary data.</text>
</comment>
<keyword evidence="1" id="KW-0479">Metal-binding</keyword>